<reference evidence="1 2" key="1">
    <citation type="journal article" date="2022" name="Plant J.">
        <title>Chromosome-level genome of Camellia lanceoleosa provides a valuable resource for understanding genome evolution and self-incompatibility.</title>
        <authorList>
            <person name="Gong W."/>
            <person name="Xiao S."/>
            <person name="Wang L."/>
            <person name="Liao Z."/>
            <person name="Chang Y."/>
            <person name="Mo W."/>
            <person name="Hu G."/>
            <person name="Li W."/>
            <person name="Zhao G."/>
            <person name="Zhu H."/>
            <person name="Hu X."/>
            <person name="Ji K."/>
            <person name="Xiang X."/>
            <person name="Song Q."/>
            <person name="Yuan D."/>
            <person name="Jin S."/>
            <person name="Zhang L."/>
        </authorList>
    </citation>
    <scope>NUCLEOTIDE SEQUENCE [LARGE SCALE GENOMIC DNA]</scope>
    <source>
        <strain evidence="1">SQ_2022a</strain>
    </source>
</reference>
<gene>
    <name evidence="1" type="ORF">LOK49_LG15G02299</name>
</gene>
<dbReference type="Proteomes" id="UP001060215">
    <property type="component" value="Chromosome 11"/>
</dbReference>
<organism evidence="1 2">
    <name type="scientific">Camellia lanceoleosa</name>
    <dbReference type="NCBI Taxonomy" id="1840588"/>
    <lineage>
        <taxon>Eukaryota</taxon>
        <taxon>Viridiplantae</taxon>
        <taxon>Streptophyta</taxon>
        <taxon>Embryophyta</taxon>
        <taxon>Tracheophyta</taxon>
        <taxon>Spermatophyta</taxon>
        <taxon>Magnoliopsida</taxon>
        <taxon>eudicotyledons</taxon>
        <taxon>Gunneridae</taxon>
        <taxon>Pentapetalae</taxon>
        <taxon>asterids</taxon>
        <taxon>Ericales</taxon>
        <taxon>Theaceae</taxon>
        <taxon>Camellia</taxon>
    </lineage>
</organism>
<sequence>MEETNNNNIINNILYKPSNINSQCSEQQQAMDELALDIVFDIFSRIPIKSLLQSRSVSKLWCHIIDDPFLANMHLTKAIEEPIMLLLSYPTLKRKNMSFHLVQESNRTLKAIENPIAKLDFNECSLEGSCHGLLSFSYNKKQCFVLFNPLRNKFLELPLPTTTLQAVPGVVSCGLGFDSSTRAYKLVRIVYQELDLKVLSRVELYSLGMSEWKEIVEVPPYPMQGKAVFAHGFLHWLVSPFFTHENPESMIVSFNIENEKFHMTPHPNFHSKDLDLFQLLDLNGNLGMVDRSCHTKIDIWVLQGWEKKEWVKEYRINIHAPSGRSDNGHFEVKGMWEHGEILLQSEEGFFIYNPKTGLRYSQSLGLESNSTVLYSHRRSLISIPKAHPNAKQFQTKGLEHYELMSEIFAKSFATGAFAHSSRQDAPTSDDEREMDERFHAYTSAKGVVDESCSSGSKRKSSSQGQSTKNPKLDEALQSWQRSCEARERYYAQAEANAGAADAYSVPACPSQVQGEVGVPNVHGNEDGVPSMQQHNHVNMSREQLVQMGQWRDEVAASMWAAYNNRYMI</sequence>
<keyword evidence="2" id="KW-1185">Reference proteome</keyword>
<evidence type="ECO:0000313" key="2">
    <source>
        <dbReference type="Proteomes" id="UP001060215"/>
    </source>
</evidence>
<comment type="caution">
    <text evidence="1">The sequence shown here is derived from an EMBL/GenBank/DDBJ whole genome shotgun (WGS) entry which is preliminary data.</text>
</comment>
<dbReference type="EMBL" id="CM045768">
    <property type="protein sequence ID" value="KAI7983842.1"/>
    <property type="molecule type" value="Genomic_DNA"/>
</dbReference>
<protein>
    <submittedName>
        <fullName evidence="1">F-box protein</fullName>
    </submittedName>
</protein>
<accession>A0ACC0F682</accession>
<proteinExistence type="predicted"/>
<evidence type="ECO:0000313" key="1">
    <source>
        <dbReference type="EMBL" id="KAI7983842.1"/>
    </source>
</evidence>
<name>A0ACC0F682_9ERIC</name>